<dbReference type="Gene3D" id="2.70.70.10">
    <property type="entry name" value="Glucose Permease (Domain IIA)"/>
    <property type="match status" value="1"/>
</dbReference>
<name>G8R6B2_OWEHD</name>
<dbReference type="KEGG" id="oho:Oweho_2361"/>
<dbReference type="OrthoDB" id="9814377at2"/>
<dbReference type="GO" id="GO:0004222">
    <property type="term" value="F:metalloendopeptidase activity"/>
    <property type="evidence" value="ECO:0007669"/>
    <property type="project" value="TreeGrafter"/>
</dbReference>
<feature type="domain" description="M23ase beta-sheet core" evidence="3">
    <location>
        <begin position="186"/>
        <end position="281"/>
    </location>
</feature>
<organism evidence="4 5">
    <name type="scientific">Owenweeksia hongkongensis (strain DSM 17368 / CIP 108786 / JCM 12287 / NRRL B-23963 / UST20020801)</name>
    <dbReference type="NCBI Taxonomy" id="926562"/>
    <lineage>
        <taxon>Bacteria</taxon>
        <taxon>Pseudomonadati</taxon>
        <taxon>Bacteroidota</taxon>
        <taxon>Flavobacteriia</taxon>
        <taxon>Flavobacteriales</taxon>
        <taxon>Owenweeksiaceae</taxon>
        <taxon>Owenweeksia</taxon>
    </lineage>
</organism>
<dbReference type="AlphaFoldDB" id="G8R6B2"/>
<feature type="transmembrane region" description="Helical" evidence="2">
    <location>
        <begin position="41"/>
        <end position="62"/>
    </location>
</feature>
<dbReference type="CDD" id="cd12797">
    <property type="entry name" value="M23_peptidase"/>
    <property type="match status" value="1"/>
</dbReference>
<protein>
    <submittedName>
        <fullName evidence="4">Metalloendopeptidase-like membrane protein</fullName>
    </submittedName>
</protein>
<gene>
    <name evidence="4" type="ordered locus">Oweho_2361</name>
</gene>
<dbReference type="InterPro" id="IPR050570">
    <property type="entry name" value="Cell_wall_metabolism_enzyme"/>
</dbReference>
<evidence type="ECO:0000313" key="5">
    <source>
        <dbReference type="Proteomes" id="UP000005631"/>
    </source>
</evidence>
<evidence type="ECO:0000259" key="3">
    <source>
        <dbReference type="Pfam" id="PF01551"/>
    </source>
</evidence>
<dbReference type="eggNOG" id="COG0739">
    <property type="taxonomic scope" value="Bacteria"/>
</dbReference>
<keyword evidence="1" id="KW-0732">Signal</keyword>
<evidence type="ECO:0000256" key="2">
    <source>
        <dbReference type="SAM" id="Phobius"/>
    </source>
</evidence>
<dbReference type="PANTHER" id="PTHR21666:SF289">
    <property type="entry name" value="L-ALA--D-GLU ENDOPEPTIDASE"/>
    <property type="match status" value="1"/>
</dbReference>
<dbReference type="SUPFAM" id="SSF51261">
    <property type="entry name" value="Duplicated hybrid motif"/>
    <property type="match status" value="1"/>
</dbReference>
<dbReference type="STRING" id="926562.Oweho_2361"/>
<dbReference type="PANTHER" id="PTHR21666">
    <property type="entry name" value="PEPTIDASE-RELATED"/>
    <property type="match status" value="1"/>
</dbReference>
<evidence type="ECO:0000313" key="4">
    <source>
        <dbReference type="EMBL" id="AEV33332.1"/>
    </source>
</evidence>
<dbReference type="HOGENOM" id="CLU_029425_8_0_10"/>
<keyword evidence="2" id="KW-0812">Transmembrane</keyword>
<dbReference type="InterPro" id="IPR016047">
    <property type="entry name" value="M23ase_b-sheet_dom"/>
</dbReference>
<keyword evidence="5" id="KW-1185">Reference proteome</keyword>
<dbReference type="InterPro" id="IPR011055">
    <property type="entry name" value="Dup_hybrid_motif"/>
</dbReference>
<dbReference type="Proteomes" id="UP000005631">
    <property type="component" value="Chromosome"/>
</dbReference>
<accession>G8R6B2</accession>
<keyword evidence="2" id="KW-0472">Membrane</keyword>
<dbReference type="PATRIC" id="fig|926562.3.peg.2375"/>
<sequence length="287" mass="32567">MAKEKNQRKISKKLRNKYRLVILNDDTFEEKLSLKLSRLNVFVLAGFLFIFLITATTLLISFTPLREYIPGYSSTALRRKAFELSLTTDSLERQLTYNQRYLLNIKNIVEGKPTINFADTAMSDSIVQAEINKSISKEDSLLRLMVEEEEQFNINSGNRGEVALKNISFFTPVKGLVTNDFNPKENHLGVDIVAKKNEVVKACQEGIVIFSEWTSETGYTLIIQHRGNFISAYKHNSSLLKQQGENVNAGEPIAIIGNSGELTTGPHLHFELWYDGHPVNPEDYISF</sequence>
<reference evidence="4 5" key="1">
    <citation type="journal article" date="2012" name="Stand. Genomic Sci.">
        <title>Genome sequence of the orange-pigmented seawater bacterium Owenweeksia hongkongensis type strain (UST20020801(T)).</title>
        <authorList>
            <person name="Riedel T."/>
            <person name="Held B."/>
            <person name="Nolan M."/>
            <person name="Lucas S."/>
            <person name="Lapidus A."/>
            <person name="Tice H."/>
            <person name="Del Rio T.G."/>
            <person name="Cheng J.F."/>
            <person name="Han C."/>
            <person name="Tapia R."/>
            <person name="Goodwin L.A."/>
            <person name="Pitluck S."/>
            <person name="Liolios K."/>
            <person name="Mavromatis K."/>
            <person name="Pagani I."/>
            <person name="Ivanova N."/>
            <person name="Mikhailova N."/>
            <person name="Pati A."/>
            <person name="Chen A."/>
            <person name="Palaniappan K."/>
            <person name="Rohde M."/>
            <person name="Tindall B.J."/>
            <person name="Detter J.C."/>
            <person name="Goker M."/>
            <person name="Woyke T."/>
            <person name="Bristow J."/>
            <person name="Eisen J.A."/>
            <person name="Markowitz V."/>
            <person name="Hugenholtz P."/>
            <person name="Klenk H.P."/>
            <person name="Kyrpides N.C."/>
        </authorList>
    </citation>
    <scope>NUCLEOTIDE SEQUENCE</scope>
    <source>
        <strain evidence="5">DSM 17368 / JCM 12287 / NRRL B-23963</strain>
    </source>
</reference>
<proteinExistence type="predicted"/>
<keyword evidence="2" id="KW-1133">Transmembrane helix</keyword>
<dbReference type="Pfam" id="PF01551">
    <property type="entry name" value="Peptidase_M23"/>
    <property type="match status" value="1"/>
</dbReference>
<evidence type="ECO:0000256" key="1">
    <source>
        <dbReference type="ARBA" id="ARBA00022729"/>
    </source>
</evidence>
<dbReference type="RefSeq" id="WP_014202681.1">
    <property type="nucleotide sequence ID" value="NC_016599.1"/>
</dbReference>
<dbReference type="EMBL" id="CP003156">
    <property type="protein sequence ID" value="AEV33332.1"/>
    <property type="molecule type" value="Genomic_DNA"/>
</dbReference>